<accession>A0ABQ9ZT52</accession>
<gene>
    <name evidence="1" type="ORF">OUZ56_031010</name>
</gene>
<proteinExistence type="predicted"/>
<protein>
    <submittedName>
        <fullName evidence="1">Uncharacterized protein</fullName>
    </submittedName>
</protein>
<evidence type="ECO:0000313" key="1">
    <source>
        <dbReference type="EMBL" id="KAK4016049.1"/>
    </source>
</evidence>
<dbReference type="EMBL" id="JAOYFB010000005">
    <property type="protein sequence ID" value="KAK4016049.1"/>
    <property type="molecule type" value="Genomic_DNA"/>
</dbReference>
<keyword evidence="2" id="KW-1185">Reference proteome</keyword>
<evidence type="ECO:0000313" key="2">
    <source>
        <dbReference type="Proteomes" id="UP001234178"/>
    </source>
</evidence>
<name>A0ABQ9ZT52_9CRUS</name>
<sequence>MRKPSRDRRVCKCGAALEVLPPRSRDVTRSLAEMAPAIPGRRDVTIPISNTKRLNTYKSGLKTY</sequence>
<comment type="caution">
    <text evidence="1">The sequence shown here is derived from an EMBL/GenBank/DDBJ whole genome shotgun (WGS) entry which is preliminary data.</text>
</comment>
<reference evidence="1 2" key="1">
    <citation type="journal article" date="2023" name="Nucleic Acids Res.">
        <title>The hologenome of Daphnia magna reveals possible DNA methylation and microbiome-mediated evolution of the host genome.</title>
        <authorList>
            <person name="Chaturvedi A."/>
            <person name="Li X."/>
            <person name="Dhandapani V."/>
            <person name="Marshall H."/>
            <person name="Kissane S."/>
            <person name="Cuenca-Cambronero M."/>
            <person name="Asole G."/>
            <person name="Calvet F."/>
            <person name="Ruiz-Romero M."/>
            <person name="Marangio P."/>
            <person name="Guigo R."/>
            <person name="Rago D."/>
            <person name="Mirbahai L."/>
            <person name="Eastwood N."/>
            <person name="Colbourne J.K."/>
            <person name="Zhou J."/>
            <person name="Mallon E."/>
            <person name="Orsini L."/>
        </authorList>
    </citation>
    <scope>NUCLEOTIDE SEQUENCE [LARGE SCALE GENOMIC DNA]</scope>
    <source>
        <strain evidence="1">LRV0_1</strain>
    </source>
</reference>
<dbReference type="Proteomes" id="UP001234178">
    <property type="component" value="Unassembled WGS sequence"/>
</dbReference>
<organism evidence="1 2">
    <name type="scientific">Daphnia magna</name>
    <dbReference type="NCBI Taxonomy" id="35525"/>
    <lineage>
        <taxon>Eukaryota</taxon>
        <taxon>Metazoa</taxon>
        <taxon>Ecdysozoa</taxon>
        <taxon>Arthropoda</taxon>
        <taxon>Crustacea</taxon>
        <taxon>Branchiopoda</taxon>
        <taxon>Diplostraca</taxon>
        <taxon>Cladocera</taxon>
        <taxon>Anomopoda</taxon>
        <taxon>Daphniidae</taxon>
        <taxon>Daphnia</taxon>
    </lineage>
</organism>